<dbReference type="PATRIC" id="fig|755178.3.peg.3127"/>
<dbReference type="HOGENOM" id="CLU_036701_0_0_3"/>
<gene>
    <name evidence="1" type="ordered locus">Cyan10605_2939</name>
</gene>
<evidence type="ECO:0000313" key="2">
    <source>
        <dbReference type="Proteomes" id="UP000010480"/>
    </source>
</evidence>
<accession>K9Z725</accession>
<dbReference type="PIRSF" id="PIRSF026449">
    <property type="entry name" value="UCP026449"/>
    <property type="match status" value="1"/>
</dbReference>
<dbReference type="InterPro" id="IPR019283">
    <property type="entry name" value="DUF2330"/>
</dbReference>
<keyword evidence="2" id="KW-1185">Reference proteome</keyword>
<evidence type="ECO:0008006" key="3">
    <source>
        <dbReference type="Google" id="ProtNLM"/>
    </source>
</evidence>
<dbReference type="KEGG" id="can:Cyan10605_2939"/>
<sequence length="473" mass="54523" precursor="true">MGDKLGKGKGKKWTYRNKQIFIKISLKKMKKILTLISLLLIIFLCFPSSVLAFCGFYVAKADSKLYNQASQVIIARNGNPQGGTFGERTVLTMANDYQGNVKDFALVVPVPVPIKEDQVNVGNPKIIERLDAFSAPRLVEYFDNDPCQPVYLMDNMPSAAETTRGGRNQMQKNETFGVTVESKFTVGEYDIVILSAKESDGLEKWLISNGYNIPKGAKELLQPYIRQKMKFFVAKVNLTELSKSDYQSLRPLMIAYESPKFMLPIRLGMVNSKQAQDLIVYLLSGEGQTELTNYRTVKIPSNVDIPEFVEKQFADFYKSMFTRSYEKEGKKVAFLEYAWNMGNCDPCSAEPLNPEELKQAGVFWYNPRGFNDLFITRLHIRYDRTHFPEDLKFQNTSNQQLFQGRYVIRHPYREKITCDAGQEYHKQTRERQEKEAQTLANLTGWNLAKIKQQIDFIKPENASLPWWRKLWDN</sequence>
<dbReference type="Proteomes" id="UP000010480">
    <property type="component" value="Chromosome"/>
</dbReference>
<evidence type="ECO:0000313" key="1">
    <source>
        <dbReference type="EMBL" id="AFZ55001.1"/>
    </source>
</evidence>
<dbReference type="STRING" id="755178.Cyan10605_2939"/>
<reference evidence="2" key="1">
    <citation type="journal article" date="2013" name="Proc. Natl. Acad. Sci. U.S.A.">
        <title>Improving the coverage of the cyanobacterial phylum using diversity-driven genome sequencing.</title>
        <authorList>
            <person name="Shih P.M."/>
            <person name="Wu D."/>
            <person name="Latifi A."/>
            <person name="Axen S.D."/>
            <person name="Fewer D.P."/>
            <person name="Talla E."/>
            <person name="Calteau A."/>
            <person name="Cai F."/>
            <person name="Tandeau de Marsac N."/>
            <person name="Rippka R."/>
            <person name="Herdman M."/>
            <person name="Sivonen K."/>
            <person name="Coursin T."/>
            <person name="Laurent T."/>
            <person name="Goodwin L."/>
            <person name="Nolan M."/>
            <person name="Davenport K.W."/>
            <person name="Han C.S."/>
            <person name="Rubin E.M."/>
            <person name="Eisen J.A."/>
            <person name="Woyke T."/>
            <person name="Gugger M."/>
            <person name="Kerfeld C.A."/>
        </authorList>
    </citation>
    <scope>NUCLEOTIDE SEQUENCE [LARGE SCALE GENOMIC DNA]</scope>
    <source>
        <strain evidence="2">PCC 10605</strain>
    </source>
</reference>
<dbReference type="AlphaFoldDB" id="K9Z725"/>
<dbReference type="Pfam" id="PF10092">
    <property type="entry name" value="DUF2330"/>
    <property type="match status" value="1"/>
</dbReference>
<protein>
    <recommendedName>
        <fullName evidence="3">DUF2330 domain-containing protein</fullName>
    </recommendedName>
</protein>
<dbReference type="InterPro" id="IPR016838">
    <property type="entry name" value="UCP026449"/>
</dbReference>
<dbReference type="eggNOG" id="COG4402">
    <property type="taxonomic scope" value="Bacteria"/>
</dbReference>
<organism evidence="1 2">
    <name type="scientific">Cyanobacterium aponinum (strain PCC 10605)</name>
    <dbReference type="NCBI Taxonomy" id="755178"/>
    <lineage>
        <taxon>Bacteria</taxon>
        <taxon>Bacillati</taxon>
        <taxon>Cyanobacteriota</taxon>
        <taxon>Cyanophyceae</taxon>
        <taxon>Oscillatoriophycideae</taxon>
        <taxon>Chroococcales</taxon>
        <taxon>Geminocystaceae</taxon>
        <taxon>Cyanobacterium</taxon>
    </lineage>
</organism>
<name>K9Z725_CYAAP</name>
<dbReference type="EMBL" id="CP003947">
    <property type="protein sequence ID" value="AFZ55001.1"/>
    <property type="molecule type" value="Genomic_DNA"/>
</dbReference>
<proteinExistence type="predicted"/>